<dbReference type="Proteomes" id="UP001234178">
    <property type="component" value="Unassembled WGS sequence"/>
</dbReference>
<protein>
    <submittedName>
        <fullName evidence="1">Uncharacterized protein</fullName>
    </submittedName>
</protein>
<accession>A0ABQ9ZJT6</accession>
<evidence type="ECO:0000313" key="1">
    <source>
        <dbReference type="EMBL" id="KAK4013185.1"/>
    </source>
</evidence>
<proteinExistence type="predicted"/>
<comment type="caution">
    <text evidence="1">The sequence shown here is derived from an EMBL/GenBank/DDBJ whole genome shotgun (WGS) entry which is preliminary data.</text>
</comment>
<reference evidence="1 2" key="1">
    <citation type="journal article" date="2023" name="Nucleic Acids Res.">
        <title>The hologenome of Daphnia magna reveals possible DNA methylation and microbiome-mediated evolution of the host genome.</title>
        <authorList>
            <person name="Chaturvedi A."/>
            <person name="Li X."/>
            <person name="Dhandapani V."/>
            <person name="Marshall H."/>
            <person name="Kissane S."/>
            <person name="Cuenca-Cambronero M."/>
            <person name="Asole G."/>
            <person name="Calvet F."/>
            <person name="Ruiz-Romero M."/>
            <person name="Marangio P."/>
            <person name="Guigo R."/>
            <person name="Rago D."/>
            <person name="Mirbahai L."/>
            <person name="Eastwood N."/>
            <person name="Colbourne J.K."/>
            <person name="Zhou J."/>
            <person name="Mallon E."/>
            <person name="Orsini L."/>
        </authorList>
    </citation>
    <scope>NUCLEOTIDE SEQUENCE [LARGE SCALE GENOMIC DNA]</scope>
    <source>
        <strain evidence="1">LRV0_1</strain>
    </source>
</reference>
<gene>
    <name evidence="1" type="ORF">OUZ56_025419</name>
</gene>
<organism evidence="1 2">
    <name type="scientific">Daphnia magna</name>
    <dbReference type="NCBI Taxonomy" id="35525"/>
    <lineage>
        <taxon>Eukaryota</taxon>
        <taxon>Metazoa</taxon>
        <taxon>Ecdysozoa</taxon>
        <taxon>Arthropoda</taxon>
        <taxon>Crustacea</taxon>
        <taxon>Branchiopoda</taxon>
        <taxon>Diplostraca</taxon>
        <taxon>Cladocera</taxon>
        <taxon>Anomopoda</taxon>
        <taxon>Daphniidae</taxon>
        <taxon>Daphnia</taxon>
    </lineage>
</organism>
<name>A0ABQ9ZJT6_9CRUS</name>
<dbReference type="EMBL" id="JAOYFB010000004">
    <property type="protein sequence ID" value="KAK4013185.1"/>
    <property type="molecule type" value="Genomic_DNA"/>
</dbReference>
<keyword evidence="2" id="KW-1185">Reference proteome</keyword>
<sequence>MAELQTAFARIEREAWKMDNKMDGVMKEIKRQWIATTKVLDAFRQIGSALGWMEEVMENFAVGLAAMAMERLPATLFQPLQDEARSRTQCMTHVSPWLGQ</sequence>
<evidence type="ECO:0000313" key="2">
    <source>
        <dbReference type="Proteomes" id="UP001234178"/>
    </source>
</evidence>